<dbReference type="GO" id="GO:0046872">
    <property type="term" value="F:metal ion binding"/>
    <property type="evidence" value="ECO:0007669"/>
    <property type="project" value="UniProtKB-KW"/>
</dbReference>
<comment type="caution">
    <text evidence="5">The sequence shown here is derived from an EMBL/GenBank/DDBJ whole genome shotgun (WGS) entry which is preliminary data.</text>
</comment>
<dbReference type="InterPro" id="IPR008567">
    <property type="entry name" value="BKACE"/>
</dbReference>
<dbReference type="InterPro" id="IPR013785">
    <property type="entry name" value="Aldolase_TIM"/>
</dbReference>
<dbReference type="Proteomes" id="UP000639775">
    <property type="component" value="Unassembled WGS sequence"/>
</dbReference>
<dbReference type="EMBL" id="JAAORB010000004">
    <property type="protein sequence ID" value="NHQ73631.1"/>
    <property type="molecule type" value="Genomic_DNA"/>
</dbReference>
<keyword evidence="3" id="KW-0479">Metal-binding</keyword>
<dbReference type="GO" id="GO:0043720">
    <property type="term" value="F:3-keto-5-aminohexanoate cleavage activity"/>
    <property type="evidence" value="ECO:0007669"/>
    <property type="project" value="InterPro"/>
</dbReference>
<dbReference type="PANTHER" id="PTHR37418">
    <property type="entry name" value="3-KETO-5-AMINOHEXANOATE CLEAVAGE ENZYME-RELATED"/>
    <property type="match status" value="1"/>
</dbReference>
<organism evidence="5 6">
    <name type="scientific">Roseovarius gahaiensis</name>
    <dbReference type="NCBI Taxonomy" id="2716691"/>
    <lineage>
        <taxon>Bacteria</taxon>
        <taxon>Pseudomonadati</taxon>
        <taxon>Pseudomonadota</taxon>
        <taxon>Alphaproteobacteria</taxon>
        <taxon>Rhodobacterales</taxon>
        <taxon>Roseobacteraceae</taxon>
        <taxon>Roseovarius</taxon>
    </lineage>
</organism>
<dbReference type="Pfam" id="PF05853">
    <property type="entry name" value="BKACE"/>
    <property type="match status" value="1"/>
</dbReference>
<dbReference type="RefSeq" id="WP_167193645.1">
    <property type="nucleotide sequence ID" value="NZ_JAAORB010000004.1"/>
</dbReference>
<evidence type="ECO:0000256" key="1">
    <source>
        <dbReference type="ARBA" id="ARBA00001947"/>
    </source>
</evidence>
<evidence type="ECO:0000256" key="4">
    <source>
        <dbReference type="ARBA" id="ARBA00022833"/>
    </source>
</evidence>
<evidence type="ECO:0000313" key="6">
    <source>
        <dbReference type="Proteomes" id="UP000639775"/>
    </source>
</evidence>
<dbReference type="Gene3D" id="3.20.20.70">
    <property type="entry name" value="Aldolase class I"/>
    <property type="match status" value="1"/>
</dbReference>
<evidence type="ECO:0000256" key="2">
    <source>
        <dbReference type="ARBA" id="ARBA00022679"/>
    </source>
</evidence>
<name>A0A967BCZ3_9RHOB</name>
<gene>
    <name evidence="5" type="ORF">HAT86_04000</name>
</gene>
<keyword evidence="2" id="KW-0808">Transferase</keyword>
<comment type="cofactor">
    <cofactor evidence="1">
        <name>Zn(2+)</name>
        <dbReference type="ChEBI" id="CHEBI:29105"/>
    </cofactor>
</comment>
<proteinExistence type="predicted"/>
<keyword evidence="4" id="KW-0862">Zinc</keyword>
<evidence type="ECO:0000256" key="3">
    <source>
        <dbReference type="ARBA" id="ARBA00022723"/>
    </source>
</evidence>
<dbReference type="SUPFAM" id="SSF51395">
    <property type="entry name" value="FMN-linked oxidoreductases"/>
    <property type="match status" value="1"/>
</dbReference>
<accession>A0A967BCZ3</accession>
<dbReference type="PANTHER" id="PTHR37418:SF2">
    <property type="entry name" value="3-KETO-5-AMINOHEXANOATE CLEAVAGE ENZYME"/>
    <property type="match status" value="1"/>
</dbReference>
<protein>
    <submittedName>
        <fullName evidence="5">3-keto-5-aminohexanoate cleavage protein</fullName>
    </submittedName>
</protein>
<evidence type="ECO:0000313" key="5">
    <source>
        <dbReference type="EMBL" id="NHQ73631.1"/>
    </source>
</evidence>
<keyword evidence="6" id="KW-1185">Reference proteome</keyword>
<dbReference type="AlphaFoldDB" id="A0A967BCZ3"/>
<reference evidence="5" key="1">
    <citation type="submission" date="2020-03" db="EMBL/GenBank/DDBJ databases">
        <title>Roseovarius gahaiensis sp. nov., isolated from Gahai Saline Lake, China.</title>
        <authorList>
            <person name="Sun X."/>
        </authorList>
    </citation>
    <scope>NUCLEOTIDE SEQUENCE</scope>
    <source>
        <strain evidence="5">GH877</strain>
    </source>
</reference>
<sequence>MTALPNLMVAPNGARRTKSDHPALPITLSDIIETAKSCATAGADGLHLHLRDAEGRHLLDAGRYREALAELRTQVPGMALQITTEAAGCYAAPHQRQVALAAGADMVSVALREMVQDTPDATAATFYSDCTDRGIAVQHILYDAADFDLLIRLLPKAALDDPALQLIFVLGRYSVDQNSDPADLNPFLERMTEVGLAPDWAVCAFGRGETACLVEAHRQGGKLRVGFENSLWHADGSLARDNADRVRHVRQACA</sequence>